<dbReference type="SUPFAM" id="SSF53474">
    <property type="entry name" value="alpha/beta-Hydrolases"/>
    <property type="match status" value="1"/>
</dbReference>
<dbReference type="EMBL" id="LN899826">
    <property type="protein sequence ID" value="CUV40570.1"/>
    <property type="molecule type" value="Genomic_DNA"/>
</dbReference>
<evidence type="ECO:0000259" key="2">
    <source>
        <dbReference type="Pfam" id="PF24322"/>
    </source>
</evidence>
<dbReference type="Pfam" id="PF24322">
    <property type="entry name" value="Tle3"/>
    <property type="match status" value="1"/>
</dbReference>
<name>A0A0S4UJS0_RALSL</name>
<dbReference type="Gene3D" id="3.40.50.1820">
    <property type="entry name" value="alpha/beta hydrolase"/>
    <property type="match status" value="1"/>
</dbReference>
<dbReference type="Pfam" id="PF11678">
    <property type="entry name" value="Tle3_C"/>
    <property type="match status" value="1"/>
</dbReference>
<evidence type="ECO:0000259" key="1">
    <source>
        <dbReference type="Pfam" id="PF11678"/>
    </source>
</evidence>
<evidence type="ECO:0000313" key="6">
    <source>
        <dbReference type="EMBL" id="CUV60966.1"/>
    </source>
</evidence>
<dbReference type="AlphaFoldDB" id="A0A0S4UJS0"/>
<evidence type="ECO:0000313" key="3">
    <source>
        <dbReference type="EMBL" id="CUV22477.1"/>
    </source>
</evidence>
<evidence type="ECO:0000313" key="4">
    <source>
        <dbReference type="EMBL" id="CUV33290.1"/>
    </source>
</evidence>
<dbReference type="InterPro" id="IPR021692">
    <property type="entry name" value="Tle3_C"/>
</dbReference>
<dbReference type="InterPro" id="IPR029058">
    <property type="entry name" value="AB_hydrolase_fold"/>
</dbReference>
<feature type="domain" description="T6SS Tle3 phospholipase effector alpha/beta" evidence="2">
    <location>
        <begin position="34"/>
        <end position="402"/>
    </location>
</feature>
<feature type="domain" description="Antibacterial effector protein Tle3 C-terminal" evidence="1">
    <location>
        <begin position="566"/>
        <end position="731"/>
    </location>
</feature>
<gene>
    <name evidence="6" type="ORF">RD1301_v1_1230010</name>
    <name evidence="3" type="ORF">RUN1744_v1_170098</name>
    <name evidence="4" type="ORF">TD1301_v1_350009</name>
    <name evidence="5" type="ORF">TF3108_v1_520009</name>
</gene>
<keyword evidence="3" id="KW-0472">Membrane</keyword>
<reference evidence="3" key="1">
    <citation type="submission" date="2015-10" db="EMBL/GenBank/DDBJ databases">
        <authorList>
            <person name="Gilbert D.G."/>
        </authorList>
    </citation>
    <scope>NUCLEOTIDE SEQUENCE</scope>
    <source>
        <strain evidence="3">Phyl III-seqv23</strain>
    </source>
</reference>
<sequence length="766" mass="85290">MPNDYKDYHVIASASGILHSNRAGDRHVEIPRDLPGIVIFIHGVNDPGAGYETVEAGLNQGINERLSRSDLNKGVYGGRYKAVQAKRKTKLKQKDAEVLYDPDMYLYQRSETPGVTRSGFIPFYWGYRAASDEIAKVNDAGIVTSTVADANGNLMTRGQYQDKKGNRLDAHFAKPGGFFANATNNIPDMYGAGFRADWAARKVTEHAAAGNYTYAADGPERRYFILAAHRLASLIATIREIKPTAVAESHGLNPKHETITVIGHSQGTIITLLAQAILVQQGKRCIDSFIMVDTPYSLYDTDKCSQTARAKLKTLVDIVNEITKAPYTIPELAEMLVDHEKHGGRSGAGWSPKQGKRLDKSGKNWITFDERDNRGKVYLYFCPEDTVVGLKDVRGIGTFGVPDTVPGDVTDENRKPPAMPAMDALKGKRFFQRMWTRMERDSHGDGKFKRVPVGTAPARVPVRTQYERLKPGPEAGRSIGGSAAAQTKNALLQANFTRDDMRFINGEELKPPCEPELYGGEVLRGGPRPGHADVAGEVAPDDVSQSVALGNQYASFQWITVATGFGAADVEQHKCAFNEQAGDDINNQAHNWRSTIDPRSSHYRIEREETPNEARERMARDPAARDENNYHSAVLAHTENHRWVTAMDVAIGQAITMDDPVWRDLLIRMADWKLVPSAEDGLKRNANFWRLSPETQELLKACARYYQKGIFPDSSLVPMTLPSLVTSELKQSVQKELDRQQQERAAAEARLYQQNVDWSQLSNMRW</sequence>
<dbReference type="InterPro" id="IPR056221">
    <property type="entry name" value="Tle3_ab_dom"/>
</dbReference>
<dbReference type="EMBL" id="LN899822">
    <property type="protein sequence ID" value="CUV60966.1"/>
    <property type="molecule type" value="Genomic_DNA"/>
</dbReference>
<keyword evidence="3" id="KW-0812">Transmembrane</keyword>
<organism evidence="3">
    <name type="scientific">Ralstonia solanacearum</name>
    <name type="common">Pseudomonas solanacearum</name>
    <dbReference type="NCBI Taxonomy" id="305"/>
    <lineage>
        <taxon>Bacteria</taxon>
        <taxon>Pseudomonadati</taxon>
        <taxon>Pseudomonadota</taxon>
        <taxon>Betaproteobacteria</taxon>
        <taxon>Burkholderiales</taxon>
        <taxon>Burkholderiaceae</taxon>
        <taxon>Ralstonia</taxon>
        <taxon>Ralstonia solanacearum species complex</taxon>
    </lineage>
</organism>
<dbReference type="EMBL" id="LN899823">
    <property type="protein sequence ID" value="CUV22477.1"/>
    <property type="molecule type" value="Genomic_DNA"/>
</dbReference>
<proteinExistence type="predicted"/>
<dbReference type="EMBL" id="LN899825">
    <property type="protein sequence ID" value="CUV33290.1"/>
    <property type="molecule type" value="Genomic_DNA"/>
</dbReference>
<evidence type="ECO:0000313" key="5">
    <source>
        <dbReference type="EMBL" id="CUV40570.1"/>
    </source>
</evidence>
<protein>
    <submittedName>
        <fullName evidence="3">Putative transmembrane protein</fullName>
    </submittedName>
</protein>
<accession>A0A0S4UJS0</accession>